<dbReference type="InterPro" id="IPR028098">
    <property type="entry name" value="Glyco_trans_4-like_N"/>
</dbReference>
<accession>A0AAF0CQW0</accession>
<dbReference type="Gene3D" id="3.40.50.2000">
    <property type="entry name" value="Glycogen Phosphorylase B"/>
    <property type="match status" value="2"/>
</dbReference>
<dbReference type="EC" id="2.4.-.-" evidence="3"/>
<name>A0AAF0CQW0_9BACT</name>
<evidence type="ECO:0000259" key="1">
    <source>
        <dbReference type="Pfam" id="PF00534"/>
    </source>
</evidence>
<dbReference type="Pfam" id="PF13439">
    <property type="entry name" value="Glyco_transf_4"/>
    <property type="match status" value="1"/>
</dbReference>
<dbReference type="EMBL" id="CP119075">
    <property type="protein sequence ID" value="WED66364.1"/>
    <property type="molecule type" value="Genomic_DNA"/>
</dbReference>
<organism evidence="3 4">
    <name type="scientific">Synoicihabitans lomoniglobus</name>
    <dbReference type="NCBI Taxonomy" id="2909285"/>
    <lineage>
        <taxon>Bacteria</taxon>
        <taxon>Pseudomonadati</taxon>
        <taxon>Verrucomicrobiota</taxon>
        <taxon>Opitutia</taxon>
        <taxon>Opitutales</taxon>
        <taxon>Opitutaceae</taxon>
        <taxon>Synoicihabitans</taxon>
    </lineage>
</organism>
<dbReference type="KEGG" id="slom:PXH66_05825"/>
<dbReference type="Proteomes" id="UP001218638">
    <property type="component" value="Chromosome"/>
</dbReference>
<dbReference type="RefSeq" id="WP_330927834.1">
    <property type="nucleotide sequence ID" value="NZ_CP119075.1"/>
</dbReference>
<feature type="domain" description="Glycosyltransferase subfamily 4-like N-terminal" evidence="2">
    <location>
        <begin position="16"/>
        <end position="176"/>
    </location>
</feature>
<evidence type="ECO:0000259" key="2">
    <source>
        <dbReference type="Pfam" id="PF13439"/>
    </source>
</evidence>
<keyword evidence="3" id="KW-0328">Glycosyltransferase</keyword>
<dbReference type="Pfam" id="PF00534">
    <property type="entry name" value="Glycos_transf_1"/>
    <property type="match status" value="1"/>
</dbReference>
<evidence type="ECO:0000313" key="3">
    <source>
        <dbReference type="EMBL" id="WED66364.1"/>
    </source>
</evidence>
<reference evidence="3" key="1">
    <citation type="submission" date="2023-03" db="EMBL/GenBank/DDBJ databases">
        <title>Lomoglobus Profundus gen. nov., sp. nov., a novel member of the phylum Verrucomicrobia, isolated from deep-marine sediment of South China Sea.</title>
        <authorList>
            <person name="Ahmad T."/>
            <person name="Ishaq S.E."/>
            <person name="Wang F."/>
        </authorList>
    </citation>
    <scope>NUCLEOTIDE SEQUENCE</scope>
    <source>
        <strain evidence="3">LMO-M01</strain>
    </source>
</reference>
<dbReference type="InterPro" id="IPR001296">
    <property type="entry name" value="Glyco_trans_1"/>
</dbReference>
<feature type="domain" description="Glycosyl transferase family 1" evidence="1">
    <location>
        <begin position="188"/>
        <end position="346"/>
    </location>
</feature>
<dbReference type="PANTHER" id="PTHR12526">
    <property type="entry name" value="GLYCOSYLTRANSFERASE"/>
    <property type="match status" value="1"/>
</dbReference>
<gene>
    <name evidence="3" type="ORF">PXH66_05825</name>
</gene>
<proteinExistence type="predicted"/>
<keyword evidence="4" id="KW-1185">Reference proteome</keyword>
<dbReference type="PANTHER" id="PTHR12526:SF637">
    <property type="entry name" value="GLYCOSYLTRANSFERASE EPSF-RELATED"/>
    <property type="match status" value="1"/>
</dbReference>
<keyword evidence="3" id="KW-0808">Transferase</keyword>
<dbReference type="SUPFAM" id="SSF53756">
    <property type="entry name" value="UDP-Glycosyltransferase/glycogen phosphorylase"/>
    <property type="match status" value="1"/>
</dbReference>
<sequence length="370" mass="41124">MRHLHFVQSIEPLQGGGLGRSALDLHLALLERGVVSRLLATREKRFMVEWPETVQGRRKGISKAYYSPEIAGLLGAEVRCVDVVHGHGFYTALNWMVGGAAHKLKLPLVYHPHGMLDPWILKRSRVKKRFVRWWFEDRNFRAVRCWRALTSKEADQIRAAGHKGAIEVVPNGVDPAALTPSTLPRSSRDGRKRILFLARLHPKKGAALLVEAWAKLATRFPDWEIAIHGPDEGGHAAEIAAAIKRFGLGATCQLHVGAVRDEKWTLFDAADIFVLPSYSEGFPVAVLEAAARGRPVVMTTECNFPELGTAGGAWICRPEASELGASLEAAMNASDTERRQRGEIGRKLIQQSYTWDRLAEKVDEACRLHC</sequence>
<dbReference type="GO" id="GO:0016757">
    <property type="term" value="F:glycosyltransferase activity"/>
    <property type="evidence" value="ECO:0007669"/>
    <property type="project" value="UniProtKB-KW"/>
</dbReference>
<dbReference type="AlphaFoldDB" id="A0AAF0CQW0"/>
<protein>
    <submittedName>
        <fullName evidence="3">Glycosyltransferase</fullName>
        <ecNumber evidence="3">2.4.-.-</ecNumber>
    </submittedName>
</protein>
<evidence type="ECO:0000313" key="4">
    <source>
        <dbReference type="Proteomes" id="UP001218638"/>
    </source>
</evidence>